<dbReference type="InterPro" id="IPR002068">
    <property type="entry name" value="A-crystallin/Hsp20_dom"/>
</dbReference>
<dbReference type="InterPro" id="IPR001436">
    <property type="entry name" value="Alpha-crystallin/sHSP_animal"/>
</dbReference>
<evidence type="ECO:0000313" key="5">
    <source>
        <dbReference type="Proteomes" id="UP000735302"/>
    </source>
</evidence>
<dbReference type="GO" id="GO:0051082">
    <property type="term" value="F:unfolded protein binding"/>
    <property type="evidence" value="ECO:0007669"/>
    <property type="project" value="TreeGrafter"/>
</dbReference>
<dbReference type="CDD" id="cd06526">
    <property type="entry name" value="metazoan_ACD"/>
    <property type="match status" value="1"/>
</dbReference>
<keyword evidence="4" id="KW-0346">Stress response</keyword>
<dbReference type="PROSITE" id="PS01031">
    <property type="entry name" value="SHSP"/>
    <property type="match status" value="1"/>
</dbReference>
<dbReference type="PANTHER" id="PTHR45640">
    <property type="entry name" value="HEAT SHOCK PROTEIN HSP-12.2-RELATED"/>
    <property type="match status" value="1"/>
</dbReference>
<dbReference type="SUPFAM" id="SSF49764">
    <property type="entry name" value="HSP20-like chaperones"/>
    <property type="match status" value="1"/>
</dbReference>
<protein>
    <submittedName>
        <fullName evidence="4">Heat shock protein beta-1</fullName>
    </submittedName>
</protein>
<dbReference type="PANTHER" id="PTHR45640:SF26">
    <property type="entry name" value="RE23625P"/>
    <property type="match status" value="1"/>
</dbReference>
<dbReference type="GO" id="GO:0005634">
    <property type="term" value="C:nucleus"/>
    <property type="evidence" value="ECO:0007669"/>
    <property type="project" value="TreeGrafter"/>
</dbReference>
<reference evidence="4 5" key="1">
    <citation type="journal article" date="2021" name="Elife">
        <title>Chloroplast acquisition without the gene transfer in kleptoplastic sea slugs, Plakobranchus ocellatus.</title>
        <authorList>
            <person name="Maeda T."/>
            <person name="Takahashi S."/>
            <person name="Yoshida T."/>
            <person name="Shimamura S."/>
            <person name="Takaki Y."/>
            <person name="Nagai Y."/>
            <person name="Toyoda A."/>
            <person name="Suzuki Y."/>
            <person name="Arimoto A."/>
            <person name="Ishii H."/>
            <person name="Satoh N."/>
            <person name="Nishiyama T."/>
            <person name="Hasebe M."/>
            <person name="Maruyama T."/>
            <person name="Minagawa J."/>
            <person name="Obokata J."/>
            <person name="Shigenobu S."/>
        </authorList>
    </citation>
    <scope>NUCLEOTIDE SEQUENCE [LARGE SCALE GENOMIC DNA]</scope>
</reference>
<keyword evidence="5" id="KW-1185">Reference proteome</keyword>
<name>A0AAV4BM89_9GAST</name>
<dbReference type="GO" id="GO:0009408">
    <property type="term" value="P:response to heat"/>
    <property type="evidence" value="ECO:0007669"/>
    <property type="project" value="TreeGrafter"/>
</dbReference>
<proteinExistence type="inferred from homology"/>
<accession>A0AAV4BM89</accession>
<organism evidence="4 5">
    <name type="scientific">Plakobranchus ocellatus</name>
    <dbReference type="NCBI Taxonomy" id="259542"/>
    <lineage>
        <taxon>Eukaryota</taxon>
        <taxon>Metazoa</taxon>
        <taxon>Spiralia</taxon>
        <taxon>Lophotrochozoa</taxon>
        <taxon>Mollusca</taxon>
        <taxon>Gastropoda</taxon>
        <taxon>Heterobranchia</taxon>
        <taxon>Euthyneura</taxon>
        <taxon>Panpulmonata</taxon>
        <taxon>Sacoglossa</taxon>
        <taxon>Placobranchoidea</taxon>
        <taxon>Plakobranchidae</taxon>
        <taxon>Plakobranchus</taxon>
    </lineage>
</organism>
<dbReference type="Pfam" id="PF00011">
    <property type="entry name" value="HSP20"/>
    <property type="match status" value="1"/>
</dbReference>
<dbReference type="Proteomes" id="UP000735302">
    <property type="component" value="Unassembled WGS sequence"/>
</dbReference>
<evidence type="ECO:0000256" key="2">
    <source>
        <dbReference type="RuleBase" id="RU003616"/>
    </source>
</evidence>
<dbReference type="EMBL" id="BLXT01005122">
    <property type="protein sequence ID" value="GFO20019.1"/>
    <property type="molecule type" value="Genomic_DNA"/>
</dbReference>
<dbReference type="GO" id="GO:0005737">
    <property type="term" value="C:cytoplasm"/>
    <property type="evidence" value="ECO:0007669"/>
    <property type="project" value="TreeGrafter"/>
</dbReference>
<sequence length="221" mass="26109">MSHHRTIPIHYDSPRWYGPDLYDPLFRDYNSSSLVHRDPFRDIVREHIRDPSVYHSPPVGVAGPLTRSFFNPERQLAQMDHEMQRMASEMRRMFTDVQHLVPVDSNPESWRIKENFHLDNPVHQDHRSGNRIFRLQFDVRQFKPEEIYVKTVGNQLEVHAKHGENGEGKSLHREYHRMYTLPKDMNPESLVSKLTRDGVLSIEAPLPISDHKEKLIPIKHE</sequence>
<gene>
    <name evidence="4" type="ORF">PoB_004652400</name>
</gene>
<comment type="similarity">
    <text evidence="1 2">Belongs to the small heat shock protein (HSP20) family.</text>
</comment>
<dbReference type="InterPro" id="IPR008978">
    <property type="entry name" value="HSP20-like_chaperone"/>
</dbReference>
<dbReference type="GO" id="GO:0042026">
    <property type="term" value="P:protein refolding"/>
    <property type="evidence" value="ECO:0007669"/>
    <property type="project" value="TreeGrafter"/>
</dbReference>
<evidence type="ECO:0000256" key="1">
    <source>
        <dbReference type="PROSITE-ProRule" id="PRU00285"/>
    </source>
</evidence>
<feature type="domain" description="SHSP" evidence="3">
    <location>
        <begin position="113"/>
        <end position="221"/>
    </location>
</feature>
<comment type="caution">
    <text evidence="4">The sequence shown here is derived from an EMBL/GenBank/DDBJ whole genome shotgun (WGS) entry which is preliminary data.</text>
</comment>
<evidence type="ECO:0000313" key="4">
    <source>
        <dbReference type="EMBL" id="GFO20019.1"/>
    </source>
</evidence>
<dbReference type="AlphaFoldDB" id="A0AAV4BM89"/>
<dbReference type="Gene3D" id="2.60.40.790">
    <property type="match status" value="1"/>
</dbReference>
<evidence type="ECO:0000259" key="3">
    <source>
        <dbReference type="PROSITE" id="PS01031"/>
    </source>
</evidence>
<dbReference type="PRINTS" id="PR00299">
    <property type="entry name" value="ACRYSTALLIN"/>
</dbReference>